<sequence length="317" mass="35212">METSATPYTLRPNAYTETAQSVVQSSGTDQILYTLTIAILTLSSIASGVGLFASGGGEPHEIVNQYGDVVRMYGKGLYQHDSFFRAPIFRGTDFTMFFIACPLLILSLILDVLRKTIKTRLFLVSVVACFNYYATSIAFGVTYNELHLVYILLFSASFFGLIVGMMSFPYGRLAHSTRHTLPYRGMYIFLALTGVALYIAWLPDILSAMAARRPLLLIETYTTEITYVLDMGIIAPLALICLYLLKQRKAMGYVLLDMLLTLCVLIGIMLPIQTIFQMQAGIELSLPVIVTKVAIFCVLAVFALYFKIQAMRNVVNG</sequence>
<feature type="transmembrane region" description="Helical" evidence="1">
    <location>
        <begin position="252"/>
        <end position="272"/>
    </location>
</feature>
<keyword evidence="1" id="KW-0472">Membrane</keyword>
<dbReference type="EMBL" id="BAABHD010000032">
    <property type="protein sequence ID" value="GAA4460148.1"/>
    <property type="molecule type" value="Genomic_DNA"/>
</dbReference>
<evidence type="ECO:0000256" key="1">
    <source>
        <dbReference type="SAM" id="Phobius"/>
    </source>
</evidence>
<reference evidence="3" key="1">
    <citation type="journal article" date="2019" name="Int. J. Syst. Evol. Microbiol.">
        <title>The Global Catalogue of Microorganisms (GCM) 10K type strain sequencing project: providing services to taxonomists for standard genome sequencing and annotation.</title>
        <authorList>
            <consortium name="The Broad Institute Genomics Platform"/>
            <consortium name="The Broad Institute Genome Sequencing Center for Infectious Disease"/>
            <person name="Wu L."/>
            <person name="Ma J."/>
        </authorList>
    </citation>
    <scope>NUCLEOTIDE SEQUENCE [LARGE SCALE GENOMIC DNA]</scope>
    <source>
        <strain evidence="3">JCM 17927</strain>
    </source>
</reference>
<evidence type="ECO:0000313" key="2">
    <source>
        <dbReference type="EMBL" id="GAA4460148.1"/>
    </source>
</evidence>
<feature type="transmembrane region" description="Helical" evidence="1">
    <location>
        <begin position="120"/>
        <end position="141"/>
    </location>
</feature>
<comment type="caution">
    <text evidence="2">The sequence shown here is derived from an EMBL/GenBank/DDBJ whole genome shotgun (WGS) entry which is preliminary data.</text>
</comment>
<organism evidence="2 3">
    <name type="scientific">Nibrella saemangeumensis</name>
    <dbReference type="NCBI Taxonomy" id="1084526"/>
    <lineage>
        <taxon>Bacteria</taxon>
        <taxon>Pseudomonadati</taxon>
        <taxon>Bacteroidota</taxon>
        <taxon>Cytophagia</taxon>
        <taxon>Cytophagales</taxon>
        <taxon>Spirosomataceae</taxon>
        <taxon>Nibrella</taxon>
    </lineage>
</organism>
<keyword evidence="1" id="KW-1133">Transmembrane helix</keyword>
<feature type="transmembrane region" description="Helical" evidence="1">
    <location>
        <begin position="225"/>
        <end position="245"/>
    </location>
</feature>
<evidence type="ECO:0000313" key="3">
    <source>
        <dbReference type="Proteomes" id="UP001501175"/>
    </source>
</evidence>
<feature type="transmembrane region" description="Helical" evidence="1">
    <location>
        <begin position="94"/>
        <end position="113"/>
    </location>
</feature>
<dbReference type="RefSeq" id="WP_345245276.1">
    <property type="nucleotide sequence ID" value="NZ_BAABHD010000032.1"/>
</dbReference>
<feature type="transmembrane region" description="Helical" evidence="1">
    <location>
        <begin position="187"/>
        <end position="205"/>
    </location>
</feature>
<feature type="transmembrane region" description="Helical" evidence="1">
    <location>
        <begin position="147"/>
        <end position="166"/>
    </location>
</feature>
<feature type="transmembrane region" description="Helical" evidence="1">
    <location>
        <begin position="284"/>
        <end position="306"/>
    </location>
</feature>
<feature type="transmembrane region" description="Helical" evidence="1">
    <location>
        <begin position="31"/>
        <end position="53"/>
    </location>
</feature>
<dbReference type="Proteomes" id="UP001501175">
    <property type="component" value="Unassembled WGS sequence"/>
</dbReference>
<proteinExistence type="predicted"/>
<protein>
    <recommendedName>
        <fullName evidence="4">DUF998 domain-containing protein</fullName>
    </recommendedName>
</protein>
<accession>A0ABP8N2G3</accession>
<keyword evidence="1" id="KW-0812">Transmembrane</keyword>
<keyword evidence="3" id="KW-1185">Reference proteome</keyword>
<evidence type="ECO:0008006" key="4">
    <source>
        <dbReference type="Google" id="ProtNLM"/>
    </source>
</evidence>
<name>A0ABP8N2G3_9BACT</name>
<gene>
    <name evidence="2" type="ORF">GCM10023189_34850</name>
</gene>